<keyword evidence="4" id="KW-0808">Transferase</keyword>
<dbReference type="SUPFAM" id="SSF52172">
    <property type="entry name" value="CheY-like"/>
    <property type="match status" value="1"/>
</dbReference>
<dbReference type="GO" id="GO:0000155">
    <property type="term" value="F:phosphorelay sensor kinase activity"/>
    <property type="evidence" value="ECO:0007669"/>
    <property type="project" value="InterPro"/>
</dbReference>
<dbReference type="SUPFAM" id="SSF55874">
    <property type="entry name" value="ATPase domain of HSP90 chaperone/DNA topoisomerase II/histidine kinase"/>
    <property type="match status" value="1"/>
</dbReference>
<dbReference type="Pfam" id="PF00512">
    <property type="entry name" value="HisKA"/>
    <property type="match status" value="1"/>
</dbReference>
<dbReference type="SMART" id="SM00387">
    <property type="entry name" value="HATPase_c"/>
    <property type="match status" value="1"/>
</dbReference>
<dbReference type="PRINTS" id="PR00344">
    <property type="entry name" value="BCTRLSENSOR"/>
</dbReference>
<feature type="modified residue" description="4-aspartylphosphate" evidence="6">
    <location>
        <position position="621"/>
    </location>
</feature>
<dbReference type="InterPro" id="IPR003661">
    <property type="entry name" value="HisK_dim/P_dom"/>
</dbReference>
<dbReference type="InterPro" id="IPR000014">
    <property type="entry name" value="PAS"/>
</dbReference>
<dbReference type="InterPro" id="IPR004358">
    <property type="entry name" value="Sig_transdc_His_kin-like_C"/>
</dbReference>
<evidence type="ECO:0000259" key="7">
    <source>
        <dbReference type="PROSITE" id="PS50109"/>
    </source>
</evidence>
<evidence type="ECO:0000256" key="1">
    <source>
        <dbReference type="ARBA" id="ARBA00000085"/>
    </source>
</evidence>
<evidence type="ECO:0000256" key="4">
    <source>
        <dbReference type="ARBA" id="ARBA00022679"/>
    </source>
</evidence>
<dbReference type="InterPro" id="IPR001789">
    <property type="entry name" value="Sig_transdc_resp-reg_receiver"/>
</dbReference>
<dbReference type="PANTHER" id="PTHR43047">
    <property type="entry name" value="TWO-COMPONENT HISTIDINE PROTEIN KINASE"/>
    <property type="match status" value="1"/>
</dbReference>
<evidence type="ECO:0000256" key="5">
    <source>
        <dbReference type="ARBA" id="ARBA00022777"/>
    </source>
</evidence>
<organism evidence="9">
    <name type="scientific">uncultured bacterium Contig1756</name>
    <dbReference type="NCBI Taxonomy" id="1393499"/>
    <lineage>
        <taxon>Bacteria</taxon>
        <taxon>environmental samples</taxon>
    </lineage>
</organism>
<comment type="catalytic activity">
    <reaction evidence="1">
        <text>ATP + protein L-histidine = ADP + protein N-phospho-L-histidine.</text>
        <dbReference type="EC" id="2.7.13.3"/>
    </reaction>
</comment>
<dbReference type="PROSITE" id="PS50110">
    <property type="entry name" value="RESPONSE_REGULATORY"/>
    <property type="match status" value="1"/>
</dbReference>
<reference evidence="9" key="1">
    <citation type="journal article" date="2013" name="PLoS ONE">
        <title>Metagenomic insights into the carbohydrate-active enzymes carried by the microorganisms adhering to solid digesta in the rumen of cows.</title>
        <authorList>
            <person name="Wang L."/>
            <person name="Hatem A."/>
            <person name="Catalyurek U.V."/>
            <person name="Morrison M."/>
            <person name="Yu Z."/>
        </authorList>
    </citation>
    <scope>NUCLEOTIDE SEQUENCE</scope>
</reference>
<proteinExistence type="predicted"/>
<dbReference type="Gene3D" id="3.30.565.10">
    <property type="entry name" value="Histidine kinase-like ATPase, C-terminal domain"/>
    <property type="match status" value="1"/>
</dbReference>
<evidence type="ECO:0000256" key="2">
    <source>
        <dbReference type="ARBA" id="ARBA00012438"/>
    </source>
</evidence>
<dbReference type="AlphaFoldDB" id="W0FH39"/>
<dbReference type="InterPro" id="IPR011006">
    <property type="entry name" value="CheY-like_superfamily"/>
</dbReference>
<evidence type="ECO:0000313" key="9">
    <source>
        <dbReference type="EMBL" id="AHF24021.1"/>
    </source>
</evidence>
<dbReference type="NCBIfam" id="TIGR00229">
    <property type="entry name" value="sensory_box"/>
    <property type="match status" value="1"/>
</dbReference>
<protein>
    <recommendedName>
        <fullName evidence="2">histidine kinase</fullName>
        <ecNumber evidence="2">2.7.13.3</ecNumber>
    </recommendedName>
</protein>
<evidence type="ECO:0000259" key="8">
    <source>
        <dbReference type="PROSITE" id="PS50110"/>
    </source>
</evidence>
<dbReference type="FunFam" id="3.30.565.10:FF:000010">
    <property type="entry name" value="Sensor histidine kinase RcsC"/>
    <property type="match status" value="1"/>
</dbReference>
<dbReference type="EC" id="2.7.13.3" evidence="2"/>
<evidence type="ECO:0000256" key="3">
    <source>
        <dbReference type="ARBA" id="ARBA00022553"/>
    </source>
</evidence>
<keyword evidence="3 6" id="KW-0597">Phosphoprotein</keyword>
<dbReference type="InterPro" id="IPR036890">
    <property type="entry name" value="HATPase_C_sf"/>
</dbReference>
<dbReference type="InterPro" id="IPR013655">
    <property type="entry name" value="PAS_fold_3"/>
</dbReference>
<dbReference type="Gene3D" id="3.30.450.20">
    <property type="entry name" value="PAS domain"/>
    <property type="match status" value="2"/>
</dbReference>
<feature type="domain" description="Histidine kinase" evidence="7">
    <location>
        <begin position="323"/>
        <end position="547"/>
    </location>
</feature>
<feature type="domain" description="Response regulatory" evidence="8">
    <location>
        <begin position="569"/>
        <end position="690"/>
    </location>
</feature>
<evidence type="ECO:0000256" key="6">
    <source>
        <dbReference type="PROSITE-ProRule" id="PRU00169"/>
    </source>
</evidence>
<dbReference type="Gene3D" id="1.10.287.130">
    <property type="match status" value="1"/>
</dbReference>
<accession>W0FH39</accession>
<dbReference type="Pfam" id="PF02518">
    <property type="entry name" value="HATPase_c"/>
    <property type="match status" value="1"/>
</dbReference>
<dbReference type="InterPro" id="IPR036097">
    <property type="entry name" value="HisK_dim/P_sf"/>
</dbReference>
<dbReference type="PANTHER" id="PTHR43047:SF64">
    <property type="entry name" value="HISTIDINE KINASE CONTAINING CHEY-HOMOLOGOUS RECEIVER DOMAIN AND PAS DOMAIN-RELATED"/>
    <property type="match status" value="1"/>
</dbReference>
<dbReference type="InterPro" id="IPR003594">
    <property type="entry name" value="HATPase_dom"/>
</dbReference>
<dbReference type="CDD" id="cd00082">
    <property type="entry name" value="HisKA"/>
    <property type="match status" value="1"/>
</dbReference>
<dbReference type="SUPFAM" id="SSF47384">
    <property type="entry name" value="Homodimeric domain of signal transducing histidine kinase"/>
    <property type="match status" value="1"/>
</dbReference>
<sequence length="693" mass="78392">MHEKRRIMANKVFQMNDQAVFMIRELGGHMPGGFFIYKAEEPGELLYANKPVFDIYGCDDLEDFKKLTGYTFRGMVHPEDYSSISASVAEQIDASDDNMDYVEYRIIRKDGAVRRVDDYGHYLETDAYGGVYTVFISDITEKHERIMSELEGHKATIVTLNETIGRMDADHLTFSSVAQALAGDYFSIYVVDPDTEAFVEYSSSEEYKNLGIETQGANFFELSRRNIEALIYPEDRDRFMAVFSRERVLKIIERDGHFTTKYRLMLNGIPTYVSMKATLLENRNERRLIIGLTNIDAQMKREEEFRKHMADARTRAKNDFLANMSHDIRTPMNAIVGYTNIAKSHWDEPEVVADALDKIGSSSHFLLSLINDILDISKIESGKMQLSLAACDLRDIFRRIEDITALQAKNKSITITYSHDTVHHYKVMADDLRIEQVLINITGNAIKYTPEGKSVELIAEELGETEDKKIKYRFIVRDTGIGISKEYLPHIFESFTREEKTTVNRVQGTGLGLAITARVVEMMGGVISVKSRPGEGSEFTVELALEPSEPDDDTAEPDEMLQSDLNGKRVLLVEDNAINAEIATIILEQYGIVVDHAENGRIGADKAMTAEAGYYSAVLMDIQMPVMNGYEATRAIRSLPGEYYRTLPIIAMSANAYDEDIRASLDSGMNAHIAKPFQPDDLIKTLCRYIVDQ</sequence>
<dbReference type="EMBL" id="KC246782">
    <property type="protein sequence ID" value="AHF24021.1"/>
    <property type="molecule type" value="Genomic_DNA"/>
</dbReference>
<name>W0FH39_9BACT</name>
<dbReference type="PROSITE" id="PS50109">
    <property type="entry name" value="HIS_KIN"/>
    <property type="match status" value="1"/>
</dbReference>
<dbReference type="Pfam" id="PF00072">
    <property type="entry name" value="Response_reg"/>
    <property type="match status" value="1"/>
</dbReference>
<dbReference type="Gene3D" id="3.40.50.2300">
    <property type="match status" value="1"/>
</dbReference>
<dbReference type="InterPro" id="IPR035965">
    <property type="entry name" value="PAS-like_dom_sf"/>
</dbReference>
<dbReference type="SUPFAM" id="SSF55785">
    <property type="entry name" value="PYP-like sensor domain (PAS domain)"/>
    <property type="match status" value="1"/>
</dbReference>
<dbReference type="SMART" id="SM00448">
    <property type="entry name" value="REC"/>
    <property type="match status" value="1"/>
</dbReference>
<keyword evidence="5 9" id="KW-0418">Kinase</keyword>
<dbReference type="CDD" id="cd17546">
    <property type="entry name" value="REC_hyHK_CKI1_RcsC-like"/>
    <property type="match status" value="1"/>
</dbReference>
<dbReference type="SMART" id="SM00388">
    <property type="entry name" value="HisKA"/>
    <property type="match status" value="1"/>
</dbReference>
<dbReference type="CDD" id="cd16922">
    <property type="entry name" value="HATPase_EvgS-ArcB-TorS-like"/>
    <property type="match status" value="1"/>
</dbReference>
<dbReference type="Pfam" id="PF08447">
    <property type="entry name" value="PAS_3"/>
    <property type="match status" value="1"/>
</dbReference>
<dbReference type="InterPro" id="IPR005467">
    <property type="entry name" value="His_kinase_dom"/>
</dbReference>